<sequence length="83" mass="9855">MHFFSEDTIIKEKFPEDFLPVEFGGKGISLETLQEMMVSEYEQHVSFFEHLEKFKVDESRRPAKLENDEMLGFYGNFKKLNVD</sequence>
<evidence type="ECO:0000313" key="2">
    <source>
        <dbReference type="Proteomes" id="UP001168821"/>
    </source>
</evidence>
<gene>
    <name evidence="1" type="ORF">Zmor_018710</name>
</gene>
<evidence type="ECO:0000313" key="1">
    <source>
        <dbReference type="EMBL" id="KAJ3652774.1"/>
    </source>
</evidence>
<dbReference type="AlphaFoldDB" id="A0AA38ICX7"/>
<dbReference type="EMBL" id="JALNTZ010000005">
    <property type="protein sequence ID" value="KAJ3652774.1"/>
    <property type="molecule type" value="Genomic_DNA"/>
</dbReference>
<dbReference type="Gene3D" id="1.20.5.1200">
    <property type="entry name" value="Alpha-tocopherol transfer"/>
    <property type="match status" value="1"/>
</dbReference>
<proteinExistence type="predicted"/>
<comment type="caution">
    <text evidence="1">The sequence shown here is derived from an EMBL/GenBank/DDBJ whole genome shotgun (WGS) entry which is preliminary data.</text>
</comment>
<dbReference type="Proteomes" id="UP001168821">
    <property type="component" value="Unassembled WGS sequence"/>
</dbReference>
<name>A0AA38ICX7_9CUCU</name>
<keyword evidence="2" id="KW-1185">Reference proteome</keyword>
<evidence type="ECO:0008006" key="3">
    <source>
        <dbReference type="Google" id="ProtNLM"/>
    </source>
</evidence>
<reference evidence="1" key="1">
    <citation type="journal article" date="2023" name="G3 (Bethesda)">
        <title>Whole genome assemblies of Zophobas morio and Tenebrio molitor.</title>
        <authorList>
            <person name="Kaur S."/>
            <person name="Stinson S.A."/>
            <person name="diCenzo G.C."/>
        </authorList>
    </citation>
    <scope>NUCLEOTIDE SEQUENCE</scope>
    <source>
        <strain evidence="1">QUZm001</strain>
    </source>
</reference>
<accession>A0AA38ICX7</accession>
<organism evidence="1 2">
    <name type="scientific">Zophobas morio</name>
    <dbReference type="NCBI Taxonomy" id="2755281"/>
    <lineage>
        <taxon>Eukaryota</taxon>
        <taxon>Metazoa</taxon>
        <taxon>Ecdysozoa</taxon>
        <taxon>Arthropoda</taxon>
        <taxon>Hexapoda</taxon>
        <taxon>Insecta</taxon>
        <taxon>Pterygota</taxon>
        <taxon>Neoptera</taxon>
        <taxon>Endopterygota</taxon>
        <taxon>Coleoptera</taxon>
        <taxon>Polyphaga</taxon>
        <taxon>Cucujiformia</taxon>
        <taxon>Tenebrionidae</taxon>
        <taxon>Zophobas</taxon>
    </lineage>
</organism>
<protein>
    <recommendedName>
        <fullName evidence="3">CRAL-TRIO domain-containing protein</fullName>
    </recommendedName>
</protein>